<dbReference type="InParanoid" id="A0A7N2M994"/>
<reference evidence="1 2" key="1">
    <citation type="journal article" date="2016" name="G3 (Bethesda)">
        <title>First Draft Assembly and Annotation of the Genome of a California Endemic Oak Quercus lobata Nee (Fagaceae).</title>
        <authorList>
            <person name="Sork V.L."/>
            <person name="Fitz-Gibbon S.T."/>
            <person name="Puiu D."/>
            <person name="Crepeau M."/>
            <person name="Gugger P.F."/>
            <person name="Sherman R."/>
            <person name="Stevens K."/>
            <person name="Langley C.H."/>
            <person name="Pellegrini M."/>
            <person name="Salzberg S.L."/>
        </authorList>
    </citation>
    <scope>NUCLEOTIDE SEQUENCE [LARGE SCALE GENOMIC DNA]</scope>
    <source>
        <strain evidence="1 2">cv. SW786</strain>
    </source>
</reference>
<dbReference type="Gramene" id="QL08p025705:mrna">
    <property type="protein sequence ID" value="QL08p025705:mrna"/>
    <property type="gene ID" value="QL08p025705"/>
</dbReference>
<keyword evidence="2" id="KW-1185">Reference proteome</keyword>
<dbReference type="Proteomes" id="UP000594261">
    <property type="component" value="Chromosome 8"/>
</dbReference>
<dbReference type="EMBL" id="LRBV02000008">
    <property type="status" value="NOT_ANNOTATED_CDS"/>
    <property type="molecule type" value="Genomic_DNA"/>
</dbReference>
<organism evidence="1 2">
    <name type="scientific">Quercus lobata</name>
    <name type="common">Valley oak</name>
    <dbReference type="NCBI Taxonomy" id="97700"/>
    <lineage>
        <taxon>Eukaryota</taxon>
        <taxon>Viridiplantae</taxon>
        <taxon>Streptophyta</taxon>
        <taxon>Embryophyta</taxon>
        <taxon>Tracheophyta</taxon>
        <taxon>Spermatophyta</taxon>
        <taxon>Magnoliopsida</taxon>
        <taxon>eudicotyledons</taxon>
        <taxon>Gunneridae</taxon>
        <taxon>Pentapetalae</taxon>
        <taxon>rosids</taxon>
        <taxon>fabids</taxon>
        <taxon>Fagales</taxon>
        <taxon>Fagaceae</taxon>
        <taxon>Quercus</taxon>
    </lineage>
</organism>
<reference evidence="1" key="2">
    <citation type="submission" date="2021-01" db="UniProtKB">
        <authorList>
            <consortium name="EnsemblPlants"/>
        </authorList>
    </citation>
    <scope>IDENTIFICATION</scope>
</reference>
<protein>
    <submittedName>
        <fullName evidence="1">Uncharacterized protein</fullName>
    </submittedName>
</protein>
<name>A0A7N2M994_QUELO</name>
<dbReference type="AlphaFoldDB" id="A0A7N2M994"/>
<evidence type="ECO:0000313" key="1">
    <source>
        <dbReference type="EnsemblPlants" id="QL08p025705:mrna"/>
    </source>
</evidence>
<evidence type="ECO:0000313" key="2">
    <source>
        <dbReference type="Proteomes" id="UP000594261"/>
    </source>
</evidence>
<proteinExistence type="predicted"/>
<dbReference type="EnsemblPlants" id="QL08p025705:mrna">
    <property type="protein sequence ID" value="QL08p025705:mrna"/>
    <property type="gene ID" value="QL08p025705"/>
</dbReference>
<sequence length="510" mass="57491">MQWGSNQFGQYLLVTELKVGGHRRTIVILAGKAQQGWRVFGIELCRLLNPSQYAMGGLKFIPHKHKLLSEVHSSWTFVETLKGPMQRRDMKQAQQPIIRDKVTNRISERLTESPRDNPCMQVVVGDTQTGNFAPMAVGEACEAYDGHEVDHLSVVGHIVSSVAKDDEGEEQVGTYMSFVDCPKSSFLKGVQNCCPTIRELVGDLDKSWGNSKDWLLQLRDGRQILIPLSLYRSLGSESDCSGNFTCVTKEQIVSWASECDGVVDSLFVITGSEDELWEFDERSMTWEKGGEPLVVVPLATKVPLQIKCDSGEESGCKENIDSKQLSQWKVDPFNLGTEDLLDLKTCGLRMKVLWIECNIGGNLIIFKGKQLWKDLGDLENIEESRALTAKERQLYYENVAYRPVLDDVEFFRISEEDVIWIERPFDEEEVFGVINDFNGDKASGLDGYSMAFLQSCWSILKKEVMEVFPNFHTQAEFEKSLNASFLALIPKKVDVVEIKDFQPISLVGGI</sequence>
<accession>A0A7N2M994</accession>